<evidence type="ECO:0000313" key="2">
    <source>
        <dbReference type="EMBL" id="MBB4867846.1"/>
    </source>
</evidence>
<accession>A0A7W7P4M2</accession>
<dbReference type="Proteomes" id="UP000566995">
    <property type="component" value="Unassembled WGS sequence"/>
</dbReference>
<reference evidence="2 3" key="1">
    <citation type="submission" date="2020-08" db="EMBL/GenBank/DDBJ databases">
        <title>Functional genomics of gut bacteria from endangered species of beetles.</title>
        <authorList>
            <person name="Carlos-Shanley C."/>
        </authorList>
    </citation>
    <scope>NUCLEOTIDE SEQUENCE [LARGE SCALE GENOMIC DNA]</scope>
    <source>
        <strain evidence="2 3">S00179</strain>
    </source>
</reference>
<evidence type="ECO:0000313" key="3">
    <source>
        <dbReference type="Proteomes" id="UP000566995"/>
    </source>
</evidence>
<dbReference type="EMBL" id="JACHLI010000049">
    <property type="protein sequence ID" value="MBB4867846.1"/>
    <property type="molecule type" value="Genomic_DNA"/>
</dbReference>
<organism evidence="2 3">
    <name type="scientific">Pseudomonas nitroreducens</name>
    <dbReference type="NCBI Taxonomy" id="46680"/>
    <lineage>
        <taxon>Bacteria</taxon>
        <taxon>Pseudomonadati</taxon>
        <taxon>Pseudomonadota</taxon>
        <taxon>Gammaproteobacteria</taxon>
        <taxon>Pseudomonadales</taxon>
        <taxon>Pseudomonadaceae</taxon>
        <taxon>Pseudomonas</taxon>
    </lineage>
</organism>
<keyword evidence="1" id="KW-0472">Membrane</keyword>
<comment type="caution">
    <text evidence="2">The sequence shown here is derived from an EMBL/GenBank/DDBJ whole genome shotgun (WGS) entry which is preliminary data.</text>
</comment>
<proteinExistence type="predicted"/>
<protein>
    <submittedName>
        <fullName evidence="2">Uncharacterized protein</fullName>
    </submittedName>
</protein>
<gene>
    <name evidence="2" type="ORF">HNP46_006765</name>
</gene>
<name>A0A7W7P4M2_PSENT</name>
<keyword evidence="1" id="KW-1133">Transmembrane helix</keyword>
<evidence type="ECO:0000256" key="1">
    <source>
        <dbReference type="SAM" id="Phobius"/>
    </source>
</evidence>
<dbReference type="RefSeq" id="WP_184597792.1">
    <property type="nucleotide sequence ID" value="NZ_JACHLI010000049.1"/>
</dbReference>
<feature type="transmembrane region" description="Helical" evidence="1">
    <location>
        <begin position="12"/>
        <end position="33"/>
    </location>
</feature>
<dbReference type="AlphaFoldDB" id="A0A7W7P4M2"/>
<sequence length="223" mass="25021">MSTKYPFRFKSFRAALMLLVVIWLVAEVLFGYIRTPVADHYVGDVSMGFNVNGYPHTTPINAHLELDVMDKGVVYGRVPNALEDGFRIVFSGPDIEKLKAAGIPERYTKVDGYPAFSRSYCSIDQGARKYNAARANDINAGDMIYVDRTQNGKLVPLDNPANECTGMTLKFLGYNTVEFIIDGFNKNVVVKADLRRDTNRSPIQSWIMKTRSFSVLSWKDGAI</sequence>
<keyword evidence="1" id="KW-0812">Transmembrane</keyword>